<sequence length="116" mass="13472">MTFEQRKARAIAIMESKKMWRSNYAPPLLRILWRMGFKIPPFPFASFWQIAIPAGIWFAPAWGLIMWFLVWQHEGMSPALAIIPSISAGILFGVLMAACHRWRKKVNNLPDWDSLE</sequence>
<proteinExistence type="predicted"/>
<organism evidence="2 3">
    <name type="scientific">Xenorhabdus taiwanensis</name>
    <dbReference type="NCBI Taxonomy" id="3085177"/>
    <lineage>
        <taxon>Bacteria</taxon>
        <taxon>Pseudomonadati</taxon>
        <taxon>Pseudomonadota</taxon>
        <taxon>Gammaproteobacteria</taxon>
        <taxon>Enterobacterales</taxon>
        <taxon>Morganellaceae</taxon>
        <taxon>Xenorhabdus</taxon>
    </lineage>
</organism>
<dbReference type="EMBL" id="AP028978">
    <property type="protein sequence ID" value="BET96554.1"/>
    <property type="molecule type" value="Genomic_DNA"/>
</dbReference>
<dbReference type="RefSeq" id="WP_374053314.1">
    <property type="nucleotide sequence ID" value="NZ_AP028978.1"/>
</dbReference>
<evidence type="ECO:0000313" key="2">
    <source>
        <dbReference type="EMBL" id="BET96554.1"/>
    </source>
</evidence>
<feature type="transmembrane region" description="Helical" evidence="1">
    <location>
        <begin position="76"/>
        <end position="99"/>
    </location>
</feature>
<reference evidence="2 3" key="1">
    <citation type="submission" date="2023-10" db="EMBL/GenBank/DDBJ databases">
        <title>Xenorhabdus taiwanensis sp. nov., a symbiotic bacterium associated with the entomopathogenic nematode Steinernema taiwanensis.</title>
        <authorList>
            <person name="Tseng C.T."/>
            <person name="Shu H.Y."/>
            <person name="Chen M.H."/>
            <person name="Fang Y.J."/>
            <person name="Wu T.L."/>
            <person name="Lin Y.C."/>
            <person name="Huang C.J."/>
        </authorList>
    </citation>
    <scope>NUCLEOTIDE SEQUENCE [LARGE SCALE GENOMIC DNA]</scope>
    <source>
        <strain evidence="2 3">TCT-1</strain>
    </source>
</reference>
<evidence type="ECO:0000256" key="1">
    <source>
        <dbReference type="SAM" id="Phobius"/>
    </source>
</evidence>
<keyword evidence="1" id="KW-0812">Transmembrane</keyword>
<dbReference type="InterPro" id="IPR045644">
    <property type="entry name" value="DUF6404"/>
</dbReference>
<protein>
    <submittedName>
        <fullName evidence="2">DUF6404 family protein</fullName>
    </submittedName>
</protein>
<keyword evidence="3" id="KW-1185">Reference proteome</keyword>
<keyword evidence="1" id="KW-0472">Membrane</keyword>
<name>A0ABM8JV25_9GAMM</name>
<accession>A0ABM8JV25</accession>
<feature type="transmembrane region" description="Helical" evidence="1">
    <location>
        <begin position="44"/>
        <end position="70"/>
    </location>
</feature>
<dbReference type="Proteomes" id="UP001529514">
    <property type="component" value="Chromosome"/>
</dbReference>
<evidence type="ECO:0000313" key="3">
    <source>
        <dbReference type="Proteomes" id="UP001529514"/>
    </source>
</evidence>
<keyword evidence="1" id="KW-1133">Transmembrane helix</keyword>
<gene>
    <name evidence="2" type="ORF">TCT1_14750</name>
</gene>
<dbReference type="Pfam" id="PF19942">
    <property type="entry name" value="DUF6404"/>
    <property type="match status" value="1"/>
</dbReference>